<feature type="compositionally biased region" description="Low complexity" evidence="1">
    <location>
        <begin position="228"/>
        <end position="237"/>
    </location>
</feature>
<accession>A0A1V2DP64</accession>
<evidence type="ECO:0000313" key="4">
    <source>
        <dbReference type="Proteomes" id="UP000189339"/>
    </source>
</evidence>
<reference evidence="3 4" key="1">
    <citation type="submission" date="2016-12" db="EMBL/GenBank/DDBJ databases">
        <title>Marinobacter lutaoensis whole genome sequencing.</title>
        <authorList>
            <person name="Verma A."/>
            <person name="Krishnamurthi S."/>
        </authorList>
    </citation>
    <scope>NUCLEOTIDE SEQUENCE [LARGE SCALE GENOMIC DNA]</scope>
    <source>
        <strain evidence="3 4">T5054</strain>
    </source>
</reference>
<sequence>MSLVATLLTLLAGVPAAQAESSGEAGDMARMLEQLDMLDQLDQLDRQDFEAAIAKVYACSDARDFGCADGSLATAGTLVYDDASRQALADARTYRGDMQRIAEQEQQRLARQARIQECSDRCPMPDQFEDCVEGDLSPRYCDEPSYDPPAGSNSNDTFVVLNQALQEFQRQAENQLAQRQQQLQQQQRLYEQQRRQQEERERQREAQRREWERQRARQVAVAEQQQAELEAMRQQADQARRQAEARQRAAEEARRQEAARRQAEEAARLARQQETLERQRAREREQAEREARRTAYLASLQQGIQLGGKTCYGEKHVLGVIPRIRPEEVACIDVHFNVYCPGSPSVQHQGVMHNMVSNAGGCFGDTTEVPKGIGCTAEEFRVRVTRVTGC</sequence>
<gene>
    <name evidence="3" type="ORF">BTO32_16590</name>
</gene>
<feature type="chain" id="PRO_5013160750" description="TolA protein" evidence="2">
    <location>
        <begin position="20"/>
        <end position="390"/>
    </location>
</feature>
<evidence type="ECO:0000313" key="3">
    <source>
        <dbReference type="EMBL" id="ONF42186.1"/>
    </source>
</evidence>
<dbReference type="AlphaFoldDB" id="A0A1V2DP64"/>
<name>A0A1V2DP64_9GAMM</name>
<feature type="compositionally biased region" description="Basic and acidic residues" evidence="1">
    <location>
        <begin position="238"/>
        <end position="268"/>
    </location>
</feature>
<feature type="signal peptide" evidence="2">
    <location>
        <begin position="1"/>
        <end position="19"/>
    </location>
</feature>
<proteinExistence type="predicted"/>
<keyword evidence="2" id="KW-0732">Signal</keyword>
<evidence type="ECO:0000256" key="2">
    <source>
        <dbReference type="SAM" id="SignalP"/>
    </source>
</evidence>
<comment type="caution">
    <text evidence="3">The sequence shown here is derived from an EMBL/GenBank/DDBJ whole genome shotgun (WGS) entry which is preliminary data.</text>
</comment>
<dbReference type="EMBL" id="MSCW01000012">
    <property type="protein sequence ID" value="ONF42186.1"/>
    <property type="molecule type" value="Genomic_DNA"/>
</dbReference>
<keyword evidence="4" id="KW-1185">Reference proteome</keyword>
<evidence type="ECO:0000256" key="1">
    <source>
        <dbReference type="SAM" id="MobiDB-lite"/>
    </source>
</evidence>
<feature type="compositionally biased region" description="Basic and acidic residues" evidence="1">
    <location>
        <begin position="274"/>
        <end position="288"/>
    </location>
</feature>
<evidence type="ECO:0008006" key="5">
    <source>
        <dbReference type="Google" id="ProtNLM"/>
    </source>
</evidence>
<feature type="region of interest" description="Disordered" evidence="1">
    <location>
        <begin position="228"/>
        <end position="288"/>
    </location>
</feature>
<dbReference type="Proteomes" id="UP000189339">
    <property type="component" value="Unassembled WGS sequence"/>
</dbReference>
<dbReference type="STRING" id="135739.BTO32_16590"/>
<protein>
    <recommendedName>
        <fullName evidence="5">TolA protein</fullName>
    </recommendedName>
</protein>
<organism evidence="3 4">
    <name type="scientific">Marinobacter lutaoensis</name>
    <dbReference type="NCBI Taxonomy" id="135739"/>
    <lineage>
        <taxon>Bacteria</taxon>
        <taxon>Pseudomonadati</taxon>
        <taxon>Pseudomonadota</taxon>
        <taxon>Gammaproteobacteria</taxon>
        <taxon>Pseudomonadales</taxon>
        <taxon>Marinobacteraceae</taxon>
        <taxon>Marinobacter</taxon>
    </lineage>
</organism>